<gene>
    <name evidence="3" type="ORF">H9Y05_13560</name>
</gene>
<evidence type="ECO:0000313" key="4">
    <source>
        <dbReference type="Proteomes" id="UP000652681"/>
    </source>
</evidence>
<dbReference type="Pfam" id="PF13386">
    <property type="entry name" value="DsbD_2"/>
    <property type="match status" value="1"/>
</dbReference>
<evidence type="ECO:0000259" key="2">
    <source>
        <dbReference type="Pfam" id="PF13386"/>
    </source>
</evidence>
<feature type="transmembrane region" description="Helical" evidence="1">
    <location>
        <begin position="73"/>
        <end position="91"/>
    </location>
</feature>
<accession>A0A8J6PKW5</accession>
<dbReference type="EMBL" id="JACVEL010000011">
    <property type="protein sequence ID" value="MBC9813499.1"/>
    <property type="molecule type" value="Genomic_DNA"/>
</dbReference>
<proteinExistence type="predicted"/>
<dbReference type="PANTHER" id="PTHR42208">
    <property type="entry name" value="HEAVY METAL TRANSPORTER-RELATED"/>
    <property type="match status" value="1"/>
</dbReference>
<sequence>MLIGFIIGLSSAFHCLGMCGPIAMAVPVNRSSNFSILAGALQYNFGRIAAYSILGFVIGSIGLSFSLLQWLQWLSIAAGLLMIFLAWHKLFSSGRSKLEGKLTQQISRGIGRVIRSHNPFKLIGLGALNGLLPCGMVFIGLTNALIQGSPGAGALAMAFFGLGTLPVMLSVVFFTSKLSGHRRFQFSKAVPYIMTVVGLLVILRGLNLGIPYISPEINVIEAAGTAQKSHVEMVCCTSSAGATEDCKTN</sequence>
<dbReference type="RefSeq" id="WP_216714593.1">
    <property type="nucleotide sequence ID" value="NZ_JACVEL010000011.1"/>
</dbReference>
<reference evidence="3" key="1">
    <citation type="submission" date="2020-09" db="EMBL/GenBank/DDBJ databases">
        <title>Taishania pollutisoli gen. nov., sp. nov., Isolated from Tetrabromobisphenol A-Contaminated Soil.</title>
        <authorList>
            <person name="Chen Q."/>
        </authorList>
    </citation>
    <scope>NUCLEOTIDE SEQUENCE</scope>
    <source>
        <strain evidence="3">CZZ-1</strain>
    </source>
</reference>
<keyword evidence="1" id="KW-0472">Membrane</keyword>
<feature type="transmembrane region" description="Helical" evidence="1">
    <location>
        <begin position="122"/>
        <end position="146"/>
    </location>
</feature>
<dbReference type="PANTHER" id="PTHR42208:SF1">
    <property type="entry name" value="HEAVY METAL TRANSPORTER"/>
    <property type="match status" value="1"/>
</dbReference>
<evidence type="ECO:0000256" key="1">
    <source>
        <dbReference type="SAM" id="Phobius"/>
    </source>
</evidence>
<feature type="transmembrane region" description="Helical" evidence="1">
    <location>
        <begin position="152"/>
        <end position="174"/>
    </location>
</feature>
<dbReference type="AlphaFoldDB" id="A0A8J6PKW5"/>
<keyword evidence="1" id="KW-1133">Transmembrane helix</keyword>
<name>A0A8J6PKW5_9FLAO</name>
<feature type="transmembrane region" description="Helical" evidence="1">
    <location>
        <begin position="6"/>
        <end position="28"/>
    </location>
</feature>
<feature type="transmembrane region" description="Helical" evidence="1">
    <location>
        <begin position="186"/>
        <end position="206"/>
    </location>
</feature>
<feature type="domain" description="Urease accessory protein UreH-like transmembrane" evidence="2">
    <location>
        <begin position="4"/>
        <end position="199"/>
    </location>
</feature>
<feature type="transmembrane region" description="Helical" evidence="1">
    <location>
        <begin position="48"/>
        <end position="67"/>
    </location>
</feature>
<keyword evidence="1" id="KW-0812">Transmembrane</keyword>
<protein>
    <submittedName>
        <fullName evidence="3">Sulfite exporter TauE/SafE family protein</fullName>
    </submittedName>
</protein>
<keyword evidence="4" id="KW-1185">Reference proteome</keyword>
<comment type="caution">
    <text evidence="3">The sequence shown here is derived from an EMBL/GenBank/DDBJ whole genome shotgun (WGS) entry which is preliminary data.</text>
</comment>
<organism evidence="3 4">
    <name type="scientific">Taishania pollutisoli</name>
    <dbReference type="NCBI Taxonomy" id="2766479"/>
    <lineage>
        <taxon>Bacteria</taxon>
        <taxon>Pseudomonadati</taxon>
        <taxon>Bacteroidota</taxon>
        <taxon>Flavobacteriia</taxon>
        <taxon>Flavobacteriales</taxon>
        <taxon>Crocinitomicaceae</taxon>
        <taxon>Taishania</taxon>
    </lineage>
</organism>
<dbReference type="InterPro" id="IPR039447">
    <property type="entry name" value="UreH-like_TM_dom"/>
</dbReference>
<dbReference type="Proteomes" id="UP000652681">
    <property type="component" value="Unassembled WGS sequence"/>
</dbReference>
<evidence type="ECO:0000313" key="3">
    <source>
        <dbReference type="EMBL" id="MBC9813499.1"/>
    </source>
</evidence>